<reference evidence="1" key="1">
    <citation type="submission" date="2019-03" db="EMBL/GenBank/DDBJ databases">
        <authorList>
            <person name="Mank J."/>
            <person name="Almeida P."/>
        </authorList>
    </citation>
    <scope>NUCLEOTIDE SEQUENCE</scope>
    <source>
        <strain evidence="1">78183</strain>
    </source>
</reference>
<proteinExistence type="predicted"/>
<accession>A0A6N2JX31</accession>
<gene>
    <name evidence="1" type="ORF">SVIM_LOCUS4331</name>
</gene>
<protein>
    <submittedName>
        <fullName evidence="1">Uncharacterized protein</fullName>
    </submittedName>
</protein>
<sequence>MTISSESSIFNGKSPHVSDGIAIVLKRGEEITESNLEEDGGLNEERVVYICSWRRGGRDMNGNLVMMICHIELLYLHKWANGEGWLIMWEGDAIVSRHPFAIAHARGHLEKEFLCSTLG</sequence>
<name>A0A6N2JX31_SALVM</name>
<dbReference type="EMBL" id="CAADRP010000001">
    <property type="protein sequence ID" value="VFU20273.1"/>
    <property type="molecule type" value="Genomic_DNA"/>
</dbReference>
<dbReference type="AlphaFoldDB" id="A0A6N2JX31"/>
<organism evidence="1">
    <name type="scientific">Salix viminalis</name>
    <name type="common">Common osier</name>
    <name type="synonym">Basket willow</name>
    <dbReference type="NCBI Taxonomy" id="40686"/>
    <lineage>
        <taxon>Eukaryota</taxon>
        <taxon>Viridiplantae</taxon>
        <taxon>Streptophyta</taxon>
        <taxon>Embryophyta</taxon>
        <taxon>Tracheophyta</taxon>
        <taxon>Spermatophyta</taxon>
        <taxon>Magnoliopsida</taxon>
        <taxon>eudicotyledons</taxon>
        <taxon>Gunneridae</taxon>
        <taxon>Pentapetalae</taxon>
        <taxon>rosids</taxon>
        <taxon>fabids</taxon>
        <taxon>Malpighiales</taxon>
        <taxon>Salicaceae</taxon>
        <taxon>Saliceae</taxon>
        <taxon>Salix</taxon>
    </lineage>
</organism>
<evidence type="ECO:0000313" key="1">
    <source>
        <dbReference type="EMBL" id="VFU20273.1"/>
    </source>
</evidence>